<keyword evidence="8" id="KW-0472">Membrane</keyword>
<dbReference type="PANTHER" id="PTHR43776">
    <property type="entry name" value="TRANSPORT ATP-BINDING PROTEIN"/>
    <property type="match status" value="1"/>
</dbReference>
<name>A0A2T4D0P2_9GAMM</name>
<evidence type="ECO:0000256" key="3">
    <source>
        <dbReference type="ARBA" id="ARBA00022448"/>
    </source>
</evidence>
<dbReference type="PROSITE" id="PS50893">
    <property type="entry name" value="ABC_TRANSPORTER_2"/>
    <property type="match status" value="1"/>
</dbReference>
<evidence type="ECO:0000256" key="7">
    <source>
        <dbReference type="ARBA" id="ARBA00022840"/>
    </source>
</evidence>
<proteinExistence type="inferred from homology"/>
<dbReference type="GO" id="GO:0005524">
    <property type="term" value="F:ATP binding"/>
    <property type="evidence" value="ECO:0007669"/>
    <property type="project" value="UniProtKB-KW"/>
</dbReference>
<evidence type="ECO:0000256" key="4">
    <source>
        <dbReference type="ARBA" id="ARBA00022475"/>
    </source>
</evidence>
<protein>
    <submittedName>
        <fullName evidence="9">Peptide ABC transporter ATP-binding protein</fullName>
    </submittedName>
</protein>
<comment type="similarity">
    <text evidence="2">Belongs to the ABC transporter superfamily.</text>
</comment>
<keyword evidence="7 9" id="KW-0067">ATP-binding</keyword>
<dbReference type="InterPro" id="IPR050319">
    <property type="entry name" value="ABC_transp_ATP-bind"/>
</dbReference>
<dbReference type="Proteomes" id="UP000241514">
    <property type="component" value="Unassembled WGS sequence"/>
</dbReference>
<dbReference type="InterPro" id="IPR003593">
    <property type="entry name" value="AAA+_ATPase"/>
</dbReference>
<dbReference type="Gene3D" id="3.40.50.300">
    <property type="entry name" value="P-loop containing nucleotide triphosphate hydrolases"/>
    <property type="match status" value="1"/>
</dbReference>
<dbReference type="PROSITE" id="PS00211">
    <property type="entry name" value="ABC_TRANSPORTER_1"/>
    <property type="match status" value="1"/>
</dbReference>
<dbReference type="InterPro" id="IPR027417">
    <property type="entry name" value="P-loop_NTPase"/>
</dbReference>
<dbReference type="AlphaFoldDB" id="A0A2T4D0P2"/>
<dbReference type="Pfam" id="PF00005">
    <property type="entry name" value="ABC_tran"/>
    <property type="match status" value="1"/>
</dbReference>
<dbReference type="InterPro" id="IPR003439">
    <property type="entry name" value="ABC_transporter-like_ATP-bd"/>
</dbReference>
<dbReference type="GO" id="GO:0055085">
    <property type="term" value="P:transmembrane transport"/>
    <property type="evidence" value="ECO:0007669"/>
    <property type="project" value="UniProtKB-ARBA"/>
</dbReference>
<dbReference type="InterPro" id="IPR017871">
    <property type="entry name" value="ABC_transporter-like_CS"/>
</dbReference>
<reference evidence="9 10" key="1">
    <citation type="submission" date="2018-03" db="EMBL/GenBank/DDBJ databases">
        <title>Cross-interface Injection: A General Nanoliter Liquid Handling Method Applied to Single Cells Genome Amplification Automated Nanoliter Liquid Handling Applied to Single Cell Multiple Displacement Amplification.</title>
        <authorList>
            <person name="Yun J."/>
            <person name="Xu P."/>
            <person name="Xu J."/>
            <person name="Dai X."/>
            <person name="Wang Y."/>
            <person name="Zheng X."/>
            <person name="Cao C."/>
            <person name="Yi Q."/>
            <person name="Zhu Y."/>
            <person name="Wang L."/>
            <person name="Dong Z."/>
            <person name="Huang Y."/>
            <person name="Huang L."/>
            <person name="Du W."/>
        </authorList>
    </citation>
    <scope>NUCLEOTIDE SEQUENCE [LARGE SCALE GENOMIC DNA]</scope>
    <source>
        <strain evidence="9 10">A9-4</strain>
    </source>
</reference>
<sequence length="271" mass="30497">MTKLLELKNVSKYYVHKDGWLPGRKICALEPLTLTLERGETLAIMGETGSGKSTIAKLIAGAEKPSTGEIYLNGQLLDPRNYRQRSRHIRMIFQDSLRSLNPQTTIGRQLSEALLFNTTLTSEEQRDHVMLTLRKVGLLPDHYHFYPHMLSSGQQQRVCIARAIIVDPQIIVADEAFVSLDPSIRAQIINLILDLQDDMSISFIFVSHSAEIVKHVADKILIMHHGKLVEFGSTQTMMLQPQEQLTRLLLQTDLQNNVTAATSSSHSTTQE</sequence>
<evidence type="ECO:0000256" key="5">
    <source>
        <dbReference type="ARBA" id="ARBA00022519"/>
    </source>
</evidence>
<dbReference type="GO" id="GO:0016887">
    <property type="term" value="F:ATP hydrolysis activity"/>
    <property type="evidence" value="ECO:0007669"/>
    <property type="project" value="InterPro"/>
</dbReference>
<dbReference type="RefSeq" id="WP_417655819.1">
    <property type="nucleotide sequence ID" value="NZ_JBLXDX010000001.1"/>
</dbReference>
<keyword evidence="3" id="KW-0813">Transport</keyword>
<evidence type="ECO:0000256" key="8">
    <source>
        <dbReference type="ARBA" id="ARBA00023136"/>
    </source>
</evidence>
<dbReference type="SMART" id="SM00382">
    <property type="entry name" value="AAA"/>
    <property type="match status" value="1"/>
</dbReference>
<accession>A0A2T4D0P2</accession>
<keyword evidence="5" id="KW-0997">Cell inner membrane</keyword>
<evidence type="ECO:0000256" key="2">
    <source>
        <dbReference type="ARBA" id="ARBA00005417"/>
    </source>
</evidence>
<dbReference type="PANTHER" id="PTHR43776:SF4">
    <property type="entry name" value="PUTRESCINE EXPORT SYSTEM ATP-BINDING PROTEIN SAPF"/>
    <property type="match status" value="1"/>
</dbReference>
<dbReference type="EMBL" id="PYVG01000025">
    <property type="protein sequence ID" value="PTB88995.1"/>
    <property type="molecule type" value="Genomic_DNA"/>
</dbReference>
<comment type="subcellular location">
    <subcellularLocation>
        <location evidence="1">Cell inner membrane</location>
        <topology evidence="1">Peripheral membrane protein</topology>
    </subcellularLocation>
</comment>
<keyword evidence="4" id="KW-1003">Cell membrane</keyword>
<dbReference type="SUPFAM" id="SSF52540">
    <property type="entry name" value="P-loop containing nucleoside triphosphate hydrolases"/>
    <property type="match status" value="1"/>
</dbReference>
<evidence type="ECO:0000313" key="9">
    <source>
        <dbReference type="EMBL" id="PTB88995.1"/>
    </source>
</evidence>
<dbReference type="CDD" id="cd03257">
    <property type="entry name" value="ABC_NikE_OppD_transporters"/>
    <property type="match status" value="1"/>
</dbReference>
<gene>
    <name evidence="9" type="ORF">C9928_04920</name>
</gene>
<comment type="caution">
    <text evidence="9">The sequence shown here is derived from an EMBL/GenBank/DDBJ whole genome shotgun (WGS) entry which is preliminary data.</text>
</comment>
<evidence type="ECO:0000256" key="6">
    <source>
        <dbReference type="ARBA" id="ARBA00022741"/>
    </source>
</evidence>
<dbReference type="GO" id="GO:0005886">
    <property type="term" value="C:plasma membrane"/>
    <property type="evidence" value="ECO:0007669"/>
    <property type="project" value="UniProtKB-SubCell"/>
</dbReference>
<keyword evidence="6" id="KW-0547">Nucleotide-binding</keyword>
<evidence type="ECO:0000313" key="10">
    <source>
        <dbReference type="Proteomes" id="UP000241514"/>
    </source>
</evidence>
<evidence type="ECO:0000256" key="1">
    <source>
        <dbReference type="ARBA" id="ARBA00004417"/>
    </source>
</evidence>
<organism evidence="9 10">
    <name type="scientific">Pseudidiomarina aestuarii</name>
    <dbReference type="NCBI Taxonomy" id="624146"/>
    <lineage>
        <taxon>Bacteria</taxon>
        <taxon>Pseudomonadati</taxon>
        <taxon>Pseudomonadota</taxon>
        <taxon>Gammaproteobacteria</taxon>
        <taxon>Alteromonadales</taxon>
        <taxon>Idiomarinaceae</taxon>
        <taxon>Pseudidiomarina</taxon>
    </lineage>
</organism>